<dbReference type="EMBL" id="JFGV01000015">
    <property type="protein sequence ID" value="EYU16050.1"/>
    <property type="molecule type" value="Genomic_DNA"/>
</dbReference>
<dbReference type="Pfam" id="PF03406">
    <property type="entry name" value="Phage_fiber_2"/>
    <property type="match status" value="1"/>
</dbReference>
<organism evidence="1 2">
    <name type="scientific">Photorhabdus aegyptia</name>
    <dbReference type="NCBI Taxonomy" id="2805098"/>
    <lineage>
        <taxon>Bacteria</taxon>
        <taxon>Pseudomonadati</taxon>
        <taxon>Pseudomonadota</taxon>
        <taxon>Gammaproteobacteria</taxon>
        <taxon>Enterobacterales</taxon>
        <taxon>Morganellaceae</taxon>
        <taxon>Photorhabdus</taxon>
    </lineage>
</organism>
<dbReference type="CDD" id="cd19958">
    <property type="entry name" value="pyocin_knob"/>
    <property type="match status" value="2"/>
</dbReference>
<dbReference type="InterPro" id="IPR005068">
    <property type="entry name" value="Phage_lambda_Stf-r2"/>
</dbReference>
<dbReference type="AlphaFoldDB" id="A0A022PNP3"/>
<sequence>MSTKNDFKAFSVSDNANVVSQVKYEENQSLQTGFSSDNIPVNLLNKVLRQSSTISSVVANFIATQSGNDILDDGNIAKLTDQLNRALEQKIATEVPNASLTRKGIVQLTDVVGNSDTLAVTQKLVQEIINSLRESINARIPNTRKINGKVLTEDINITSQDILAGQAHSLGDNANLDNYKTPGIYHQEYNAHAKNGNNYPEQFAGSLVVLKAAGVIQRYFVYNSSRVYTRSQFHESPWTPWTREYNTLNRPTAGEVGAYAKSESDSRFITGLRKINGKALAADINITSQDIFAGQSINLGDNADLNSYKTPGIYYQEYNAHAKNGANYPEPFAGSLIVLKAAGVIQRYFVYNSSRVYTRSQFHDSPWTPWAQEYNSLNKPSDKAAGDNPEVESDKIYVATKDKLIQQAEYEKSQLLTKVNNLVAPLQDSIDLGIATEAEKAVLLEWKKYRVMLSKVDISLAPDVEWPEQPK</sequence>
<dbReference type="PANTHER" id="PTHR34413:SF2">
    <property type="entry name" value="PROPHAGE TAIL FIBER ASSEMBLY PROTEIN HOMOLOG TFAE-RELATED"/>
    <property type="match status" value="1"/>
</dbReference>
<dbReference type="RefSeq" id="WP_036777336.1">
    <property type="nucleotide sequence ID" value="NZ_CAWLTM010000100.1"/>
</dbReference>
<dbReference type="InterPro" id="IPR003458">
    <property type="entry name" value="Phage_T4_Gp38_tail_assem"/>
</dbReference>
<dbReference type="GO" id="GO:0019062">
    <property type="term" value="P:virion attachment to host cell"/>
    <property type="evidence" value="ECO:0007669"/>
    <property type="project" value="InterPro"/>
</dbReference>
<accession>A0A022PNP3</accession>
<evidence type="ECO:0000313" key="1">
    <source>
        <dbReference type="EMBL" id="EYU16050.1"/>
    </source>
</evidence>
<keyword evidence="2" id="KW-1185">Reference proteome</keyword>
<reference evidence="1 2" key="1">
    <citation type="submission" date="2014-03" db="EMBL/GenBank/DDBJ databases">
        <title>Draft Genome of Photorhabdus luminescens BA1, an Egyptian Isolate.</title>
        <authorList>
            <person name="Ghazal S."/>
            <person name="Hurst S.G.IV."/>
            <person name="Morris K."/>
            <person name="Thomas K."/>
            <person name="Tisa L.S."/>
        </authorList>
    </citation>
    <scope>NUCLEOTIDE SEQUENCE [LARGE SCALE GENOMIC DNA]</scope>
    <source>
        <strain evidence="1 2">BA1</strain>
    </source>
</reference>
<dbReference type="Proteomes" id="UP000023464">
    <property type="component" value="Unassembled WGS sequence"/>
</dbReference>
<evidence type="ECO:0000313" key="2">
    <source>
        <dbReference type="Proteomes" id="UP000023464"/>
    </source>
</evidence>
<dbReference type="PANTHER" id="PTHR34413">
    <property type="entry name" value="PROPHAGE TAIL FIBER ASSEMBLY PROTEIN HOMOLOG TFAE-RELATED-RELATED"/>
    <property type="match status" value="1"/>
</dbReference>
<dbReference type="PATRIC" id="fig|1393736.3.peg.1405"/>
<comment type="caution">
    <text evidence="1">The sequence shown here is derived from an EMBL/GenBank/DDBJ whole genome shotgun (WGS) entry which is preliminary data.</text>
</comment>
<dbReference type="Pfam" id="PF02413">
    <property type="entry name" value="Caudo_TAP"/>
    <property type="match status" value="1"/>
</dbReference>
<name>A0A022PNP3_9GAMM</name>
<dbReference type="GO" id="GO:0046718">
    <property type="term" value="P:symbiont entry into host cell"/>
    <property type="evidence" value="ECO:0007669"/>
    <property type="project" value="InterPro"/>
</dbReference>
<dbReference type="InterPro" id="IPR051220">
    <property type="entry name" value="TFA_Chaperone"/>
</dbReference>
<proteinExistence type="predicted"/>
<protein>
    <submittedName>
        <fullName evidence="1">Caudovirales tail fiber assembly protein</fullName>
    </submittedName>
</protein>
<gene>
    <name evidence="1" type="ORF">BA1DRAFT_01387</name>
</gene>